<dbReference type="InterPro" id="IPR013538">
    <property type="entry name" value="ASHA1/2-like_C"/>
</dbReference>
<dbReference type="SUPFAM" id="SSF55961">
    <property type="entry name" value="Bet v1-like"/>
    <property type="match status" value="1"/>
</dbReference>
<accession>Q2G673</accession>
<evidence type="ECO:0000313" key="4">
    <source>
        <dbReference type="Proteomes" id="UP000009134"/>
    </source>
</evidence>
<dbReference type="AlphaFoldDB" id="Q2G673"/>
<dbReference type="RefSeq" id="WP_011445856.1">
    <property type="nucleotide sequence ID" value="NC_007794.1"/>
</dbReference>
<feature type="domain" description="Activator of Hsp90 ATPase homologue 1/2-like C-terminal" evidence="2">
    <location>
        <begin position="32"/>
        <end position="167"/>
    </location>
</feature>
<dbReference type="EMBL" id="CP000248">
    <property type="protein sequence ID" value="ABD26650.1"/>
    <property type="molecule type" value="Genomic_DNA"/>
</dbReference>
<evidence type="ECO:0000313" key="3">
    <source>
        <dbReference type="EMBL" id="ABD26650.1"/>
    </source>
</evidence>
<dbReference type="InterPro" id="IPR023393">
    <property type="entry name" value="START-like_dom_sf"/>
</dbReference>
<evidence type="ECO:0000259" key="2">
    <source>
        <dbReference type="Pfam" id="PF08327"/>
    </source>
</evidence>
<dbReference type="Pfam" id="PF08327">
    <property type="entry name" value="AHSA1"/>
    <property type="match status" value="1"/>
</dbReference>
<protein>
    <recommendedName>
        <fullName evidence="2">Activator of Hsp90 ATPase homologue 1/2-like C-terminal domain-containing protein</fullName>
    </recommendedName>
</protein>
<name>Q2G673_NOVAD</name>
<sequence>MDSQSENGSGAGNRTSIERRGDRELVVTRTFDAPRAMVYRAWSEPELFRRWWMPKSATGVTLVSCDMDVRTGGKYRLEFSTGGPQTMAFYGKYLDVVPNERIVWTNDEGEADAGEKGAITTVTFEDHGSQTLLRFHEVYPTAEALEEALQGSAAALPEQFDQLGEVLSGSGGKQ</sequence>
<comment type="similarity">
    <text evidence="1">Belongs to the AHA1 family.</text>
</comment>
<dbReference type="STRING" id="279238.Saro_2212"/>
<evidence type="ECO:0000256" key="1">
    <source>
        <dbReference type="ARBA" id="ARBA00006817"/>
    </source>
</evidence>
<dbReference type="Gene3D" id="3.30.530.20">
    <property type="match status" value="1"/>
</dbReference>
<organism evidence="3 4">
    <name type="scientific">Novosphingobium aromaticivorans (strain ATCC 700278 / DSM 12444 / CCUG 56034 / CIP 105152 / NBRC 16084 / F199)</name>
    <dbReference type="NCBI Taxonomy" id="279238"/>
    <lineage>
        <taxon>Bacteria</taxon>
        <taxon>Pseudomonadati</taxon>
        <taxon>Pseudomonadota</taxon>
        <taxon>Alphaproteobacteria</taxon>
        <taxon>Sphingomonadales</taxon>
        <taxon>Sphingomonadaceae</taxon>
        <taxon>Novosphingobium</taxon>
    </lineage>
</organism>
<gene>
    <name evidence="3" type="ordered locus">Saro_2212</name>
</gene>
<dbReference type="HOGENOM" id="CLU_108923_6_3_5"/>
<dbReference type="CDD" id="cd07826">
    <property type="entry name" value="SRPBCC_CalC_Aha1-like_9"/>
    <property type="match status" value="1"/>
</dbReference>
<keyword evidence="4" id="KW-1185">Reference proteome</keyword>
<proteinExistence type="inferred from homology"/>
<dbReference type="KEGG" id="nar:Saro_2212"/>
<reference evidence="4" key="1">
    <citation type="submission" date="2006-01" db="EMBL/GenBank/DDBJ databases">
        <title>Complete sequence of Novosphingobium aromaticivorans DSM 12444.</title>
        <authorList>
            <consortium name="US DOE Joint Genome Institute"/>
            <person name="Copeland A."/>
            <person name="Lucas S."/>
            <person name="Lapidus A."/>
            <person name="Barry K."/>
            <person name="Detter J.C."/>
            <person name="Glavina T."/>
            <person name="Hammon N."/>
            <person name="Israni S."/>
            <person name="Pitluck S."/>
            <person name="Chain P."/>
            <person name="Malfatti S."/>
            <person name="Shin M."/>
            <person name="Vergez L."/>
            <person name="Schmutz J."/>
            <person name="Larimer F."/>
            <person name="Land M."/>
            <person name="Kyrpides N."/>
            <person name="Ivanova N."/>
            <person name="Fredrickson J."/>
            <person name="Balkwill D."/>
            <person name="Romine M.F."/>
            <person name="Richardson P."/>
        </authorList>
    </citation>
    <scope>NUCLEOTIDE SEQUENCE [LARGE SCALE GENOMIC DNA]</scope>
    <source>
        <strain evidence="4">ATCC 700278 / DSM 12444 / CCUG 56034 / CIP 105152 / NBRC 16084 / F199</strain>
    </source>
</reference>
<dbReference type="eggNOG" id="COG3832">
    <property type="taxonomic scope" value="Bacteria"/>
</dbReference>
<dbReference type="Proteomes" id="UP000009134">
    <property type="component" value="Chromosome"/>
</dbReference>